<keyword evidence="1" id="KW-1133">Transmembrane helix</keyword>
<reference evidence="2 3" key="1">
    <citation type="submission" date="2016-06" db="EMBL/GenBank/DDBJ databases">
        <authorList>
            <consortium name="Pathogen Informatics"/>
        </authorList>
    </citation>
    <scope>NUCLEOTIDE SEQUENCE [LARGE SCALE GENOMIC DNA]</scope>
    <source>
        <strain evidence="2">PowCR01</strain>
    </source>
</reference>
<proteinExistence type="predicted"/>
<accession>A0A1C3KXG2</accession>
<evidence type="ECO:0000313" key="3">
    <source>
        <dbReference type="Proteomes" id="UP000243200"/>
    </source>
</evidence>
<organism evidence="2 3">
    <name type="scientific">Plasmodium ovale</name>
    <name type="common">malaria parasite P. ovale</name>
    <dbReference type="NCBI Taxonomy" id="36330"/>
    <lineage>
        <taxon>Eukaryota</taxon>
        <taxon>Sar</taxon>
        <taxon>Alveolata</taxon>
        <taxon>Apicomplexa</taxon>
        <taxon>Aconoidasida</taxon>
        <taxon>Haemosporida</taxon>
        <taxon>Plasmodiidae</taxon>
        <taxon>Plasmodium</taxon>
        <taxon>Plasmodium (Plasmodium)</taxon>
    </lineage>
</organism>
<evidence type="ECO:0000313" key="2">
    <source>
        <dbReference type="EMBL" id="SBT78818.1"/>
    </source>
</evidence>
<keyword evidence="1" id="KW-0472">Membrane</keyword>
<protein>
    <submittedName>
        <fullName evidence="2">Uncharacterized protein</fullName>
    </submittedName>
</protein>
<dbReference type="OrthoDB" id="382202at2759"/>
<sequence length="1255" mass="149622">MMNLEKCRYQFGEKLLDELGKLREYGLIQSALSSRVTTKRERRSIKRKKGYLYSLIESKYINKVLYELNGYRYSERYENVRRKDLERLRKSNNLFERGICTWLSKRKNRSSVEERDAHFINQGEHCGKLAYLPKMRKNMHTRKLVEHHVLLTNYSSYCKISFSSFLHLFKRVLCEHLERSGGGVRREKTIQTFGKNSDGRDVHSEEEMDNRGIHEERDRQLRKINVCSLSDNCDCLHVGSYDRGTYQIGKMSYFPNSGGSVRGKSDLRSEISHFIMKKKKFNCYDSIFTFIRSNLSNFSTMGVKISARTKTMEKLKKIVYMLVERHSYIYIYSCRIKRGEEFCITFNNMSKCFFIFMSPFLIYFNKYKWSLLNKNGEYTGERKDPENNLQYIINLLIELFLFFRLLYLNKKTVKKLQRYLSNRTLYGYAYYNFSNKHERKKKKKKFMYTCCKYVDNFILAQEEDYMMSEKLFKKMEKLFGKCSNFNKNVCFKFAKRKLEKFCACVEDLISWINQFEHAPFPKRGEYSYFYFVTRKVEVLQNVTERKLGNNSQIIRQGSSNVHRSTLRDDFATTVRSIEQDRFGEKLQGKLHSVYAIRITLYEGTIIGITKCICTYLLHLFSKLEKFLNFGGVYMLKQVQVLIHRFPLIYICYQKKGEFRWLFCGKYIRYGNFLCVNKNWKNEHMNILQLVKKKKKKFIRDIFLNQQEFFFLLKMQKLLLYFYLQLYVKICTKGSSHRCSFCSAKRKNKTFSLEKQGRLKEANYTDDLILNRFDQFVKKIKKEKTKKKIYVHFRKEKNTFNVRNGRCNHYERSEECFSLGTREKKKKKKKKKNMFISKSIQIGERYLEGKGEMRGDDCSGEGYFKHNDGVRNHPADGEPTQVSKTLDKKLEKKKKIAKGEKYANFFKLRNMKRVVYKCGTCLIDKAREKINERETLFFLNVNMHKSELVQRVLRFQQEAGRLLGCCYQVWSSFGQKCATRCCAYDWGCDCDNGGALRIGQGNAQKVLSGVYKQMRVNKNLSVFNVTREFLKRAKLDNAGGIGKINHKLLSSFLQSKKRPISKIFQRENSYVYKITLNYLAFFINAHMTYSVNIFSENYEKLNNSEKEVYFVNIYKNELIKNKFIETTIFFLEFVFSYISQIVTFVKSGHPDGYDLGKKKKKKFYFNIRKIACYEIVQTEWKVKKVFRVKKKGSFFLNVFVFPKSEILFFYSFLSDRSRGMCNPVFVKFVRQSRHYDVFLDSCNIRREERMETKSRR</sequence>
<evidence type="ECO:0000256" key="1">
    <source>
        <dbReference type="SAM" id="Phobius"/>
    </source>
</evidence>
<feature type="transmembrane region" description="Helical" evidence="1">
    <location>
        <begin position="389"/>
        <end position="408"/>
    </location>
</feature>
<feature type="transmembrane region" description="Helical" evidence="1">
    <location>
        <begin position="342"/>
        <end position="364"/>
    </location>
</feature>
<gene>
    <name evidence="2" type="primary">PowCR01_130030200</name>
    <name evidence="2" type="ORF">POWCR01_130030200</name>
</gene>
<name>A0A1C3KXG2_PLAOA</name>
<dbReference type="AlphaFoldDB" id="A0A1C3KXG2"/>
<keyword evidence="1" id="KW-0812">Transmembrane</keyword>
<dbReference type="VEuPathDB" id="PlasmoDB:PocGH01_13033500"/>
<dbReference type="EMBL" id="LT594517">
    <property type="protein sequence ID" value="SBT78818.1"/>
    <property type="molecule type" value="Genomic_DNA"/>
</dbReference>
<dbReference type="VEuPathDB" id="PlasmoDB:POWCR01_130030200"/>
<dbReference type="Proteomes" id="UP000243200">
    <property type="component" value="Chromosome 13"/>
</dbReference>